<name>A0A1N7IPC8_9PROT</name>
<dbReference type="Proteomes" id="UP000185678">
    <property type="component" value="Unassembled WGS sequence"/>
</dbReference>
<dbReference type="SUPFAM" id="SSF89796">
    <property type="entry name" value="CoA-transferase family III (CaiB/BaiF)"/>
    <property type="match status" value="1"/>
</dbReference>
<keyword evidence="2" id="KW-1185">Reference proteome</keyword>
<accession>A0A1N7IPC8</accession>
<dbReference type="AlphaFoldDB" id="A0A1N7IPC8"/>
<dbReference type="InterPro" id="IPR044855">
    <property type="entry name" value="CoA-Trfase_III_dom3_sf"/>
</dbReference>
<organism evidence="1 2">
    <name type="scientific">Insolitispirillum peregrinum</name>
    <dbReference type="NCBI Taxonomy" id="80876"/>
    <lineage>
        <taxon>Bacteria</taxon>
        <taxon>Pseudomonadati</taxon>
        <taxon>Pseudomonadota</taxon>
        <taxon>Alphaproteobacteria</taxon>
        <taxon>Rhodospirillales</taxon>
        <taxon>Novispirillaceae</taxon>
        <taxon>Insolitispirillum</taxon>
    </lineage>
</organism>
<dbReference type="PANTHER" id="PTHR48228">
    <property type="entry name" value="SUCCINYL-COA--D-CITRAMALATE COA-TRANSFERASE"/>
    <property type="match status" value="1"/>
</dbReference>
<evidence type="ECO:0000313" key="1">
    <source>
        <dbReference type="EMBL" id="SIS38935.1"/>
    </source>
</evidence>
<protein>
    <submittedName>
        <fullName evidence="1">Crotonobetainyl-CoA:carnitine CoA-transferase CaiB</fullName>
    </submittedName>
</protein>
<reference evidence="1 2" key="1">
    <citation type="submission" date="2017-01" db="EMBL/GenBank/DDBJ databases">
        <authorList>
            <person name="Mah S.A."/>
            <person name="Swanson W.J."/>
            <person name="Moy G.W."/>
            <person name="Vacquier V.D."/>
        </authorList>
    </citation>
    <scope>NUCLEOTIDE SEQUENCE [LARGE SCALE GENOMIC DNA]</scope>
    <source>
        <strain evidence="1 2">DSM 11589</strain>
    </source>
</reference>
<dbReference type="STRING" id="80876.SAMN05421779_101432"/>
<keyword evidence="1" id="KW-0808">Transferase</keyword>
<dbReference type="Gene3D" id="3.40.50.10540">
    <property type="entry name" value="Crotonobetainyl-coa:carnitine coa-transferase, domain 1"/>
    <property type="match status" value="1"/>
</dbReference>
<dbReference type="GO" id="GO:0016740">
    <property type="term" value="F:transferase activity"/>
    <property type="evidence" value="ECO:0007669"/>
    <property type="project" value="UniProtKB-KW"/>
</dbReference>
<evidence type="ECO:0000313" key="2">
    <source>
        <dbReference type="Proteomes" id="UP000185678"/>
    </source>
</evidence>
<dbReference type="RefSeq" id="WP_076398457.1">
    <property type="nucleotide sequence ID" value="NZ_FTOA01000001.1"/>
</dbReference>
<dbReference type="EMBL" id="FTOA01000001">
    <property type="protein sequence ID" value="SIS38935.1"/>
    <property type="molecule type" value="Genomic_DNA"/>
</dbReference>
<dbReference type="Pfam" id="PF02515">
    <property type="entry name" value="CoA_transf_3"/>
    <property type="match status" value="1"/>
</dbReference>
<gene>
    <name evidence="1" type="ORF">SAMN05421779_101432</name>
</gene>
<dbReference type="PANTHER" id="PTHR48228:SF5">
    <property type="entry name" value="ALPHA-METHYLACYL-COA RACEMASE"/>
    <property type="match status" value="1"/>
</dbReference>
<dbReference type="InterPro" id="IPR023606">
    <property type="entry name" value="CoA-Trfase_III_dom_1_sf"/>
</dbReference>
<proteinExistence type="predicted"/>
<dbReference type="OrthoDB" id="9781472at2"/>
<dbReference type="InterPro" id="IPR003673">
    <property type="entry name" value="CoA-Trfase_fam_III"/>
</dbReference>
<dbReference type="InterPro" id="IPR050509">
    <property type="entry name" value="CoA-transferase_III"/>
</dbReference>
<sequence length="369" mass="39766">MDDCLQGIRVLDLSQYIPGPYAGRLLADFGAEVLKIEPPHGDPMRSFGLVDRDGVSPFYKSLNRGKTVSHLDLKSAEGQQTFRGLVAVADVLIESFRPGVFDRLGFGADALAAINPGLVHCALSGFGQTGPYRLRAGHDLTYMAVVGGLAATGTRERPVMIAPPMADNAGAMHAVMAITAALVRKQRTGKGARLDLSLAESALALCSMGMTVALRDGMAREDDLLNGGAAYYQIYRCADDRFLAFAPIEEKFWQGFCAAVNRPDLLPRQVEPLPQTALIADLAALFASQPLSWWEDVLHPVDCCFEPLTALQDVPAHPQVQARQMVQVTGPADEPIAEVPFPCWTDGQAPRLGAPLQVEDAAVMLARWS</sequence>
<dbReference type="Gene3D" id="3.30.1540.10">
    <property type="entry name" value="formyl-coa transferase, domain 3"/>
    <property type="match status" value="1"/>
</dbReference>